<organism evidence="1 2">
    <name type="scientific">Liquorilactobacillus aquaticus DSM 21051</name>
    <dbReference type="NCBI Taxonomy" id="1423725"/>
    <lineage>
        <taxon>Bacteria</taxon>
        <taxon>Bacillati</taxon>
        <taxon>Bacillota</taxon>
        <taxon>Bacilli</taxon>
        <taxon>Lactobacillales</taxon>
        <taxon>Lactobacillaceae</taxon>
        <taxon>Liquorilactobacillus</taxon>
    </lineage>
</organism>
<keyword evidence="2" id="KW-1185">Reference proteome</keyword>
<name>A0A0R2CVT9_9LACO</name>
<sequence length="178" mass="19776">MRGILAKKKRKIVADWKPSDIECVIALDTTHMSAGIDAMREALREATKDTPSPEEIKSGKLNTFVEGDVKTRHEMPTIYEAVVCGSSLQASMAMDRDFYSKFIGCLDAKKIVSTNEIIVKDCAGQIVIKYISLNSKSLDTYQFRNISIDSTAIIPGNKKKLNRVINILMDGQLAVYNV</sequence>
<evidence type="ECO:0000313" key="2">
    <source>
        <dbReference type="Proteomes" id="UP000051015"/>
    </source>
</evidence>
<gene>
    <name evidence="1" type="ORF">FC19_GL001450</name>
</gene>
<dbReference type="RefSeq" id="WP_057876410.1">
    <property type="nucleotide sequence ID" value="NZ_AYZD01000018.1"/>
</dbReference>
<dbReference type="Proteomes" id="UP000051015">
    <property type="component" value="Unassembled WGS sequence"/>
</dbReference>
<dbReference type="EMBL" id="AYZD01000018">
    <property type="protein sequence ID" value="KRM95969.1"/>
    <property type="molecule type" value="Genomic_DNA"/>
</dbReference>
<accession>A0A0R2CVT9</accession>
<reference evidence="1 2" key="1">
    <citation type="journal article" date="2015" name="Genome Announc.">
        <title>Expanding the biotechnology potential of lactobacilli through comparative genomics of 213 strains and associated genera.</title>
        <authorList>
            <person name="Sun Z."/>
            <person name="Harris H.M."/>
            <person name="McCann A."/>
            <person name="Guo C."/>
            <person name="Argimon S."/>
            <person name="Zhang W."/>
            <person name="Yang X."/>
            <person name="Jeffery I.B."/>
            <person name="Cooney J.C."/>
            <person name="Kagawa T.F."/>
            <person name="Liu W."/>
            <person name="Song Y."/>
            <person name="Salvetti E."/>
            <person name="Wrobel A."/>
            <person name="Rasinkangas P."/>
            <person name="Parkhill J."/>
            <person name="Rea M.C."/>
            <person name="O'Sullivan O."/>
            <person name="Ritari J."/>
            <person name="Douillard F.P."/>
            <person name="Paul Ross R."/>
            <person name="Yang R."/>
            <person name="Briner A.E."/>
            <person name="Felis G.E."/>
            <person name="de Vos W.M."/>
            <person name="Barrangou R."/>
            <person name="Klaenhammer T.R."/>
            <person name="Caufield P.W."/>
            <person name="Cui Y."/>
            <person name="Zhang H."/>
            <person name="O'Toole P.W."/>
        </authorList>
    </citation>
    <scope>NUCLEOTIDE SEQUENCE [LARGE SCALE GENOMIC DNA]</scope>
    <source>
        <strain evidence="1 2">DSM 21051</strain>
    </source>
</reference>
<protein>
    <submittedName>
        <fullName evidence="1">Uncharacterized protein</fullName>
    </submittedName>
</protein>
<dbReference type="AlphaFoldDB" id="A0A0R2CVT9"/>
<evidence type="ECO:0000313" key="1">
    <source>
        <dbReference type="EMBL" id="KRM95969.1"/>
    </source>
</evidence>
<proteinExistence type="predicted"/>
<dbReference type="PATRIC" id="fig|1423725.3.peg.1491"/>
<comment type="caution">
    <text evidence="1">The sequence shown here is derived from an EMBL/GenBank/DDBJ whole genome shotgun (WGS) entry which is preliminary data.</text>
</comment>
<dbReference type="STRING" id="1423725.FC19_GL001450"/>